<keyword evidence="2" id="KW-1185">Reference proteome</keyword>
<name>A0A7X8SGG4_9BACT</name>
<accession>A0A7X8SGG4</accession>
<organism evidence="1 2">
    <name type="scientific">Flammeovirga agarivorans</name>
    <dbReference type="NCBI Taxonomy" id="2726742"/>
    <lineage>
        <taxon>Bacteria</taxon>
        <taxon>Pseudomonadati</taxon>
        <taxon>Bacteroidota</taxon>
        <taxon>Cytophagia</taxon>
        <taxon>Cytophagales</taxon>
        <taxon>Flammeovirgaceae</taxon>
        <taxon>Flammeovirga</taxon>
    </lineage>
</organism>
<proteinExistence type="predicted"/>
<dbReference type="RefSeq" id="WP_168880486.1">
    <property type="nucleotide sequence ID" value="NZ_JABAIL010000001.1"/>
</dbReference>
<evidence type="ECO:0000313" key="2">
    <source>
        <dbReference type="Proteomes" id="UP000585050"/>
    </source>
</evidence>
<dbReference type="AlphaFoldDB" id="A0A7X8SGG4"/>
<sequence>MINLQHITFNKLSLIQKAEIVQYFSDLLSTMNQLGKKYELYNYDGTYIQVQYKTDNLLENEIESIIEYDKLIPFCPKIDWKKFLK</sequence>
<comment type="caution">
    <text evidence="1">The sequence shown here is derived from an EMBL/GenBank/DDBJ whole genome shotgun (WGS) entry which is preliminary data.</text>
</comment>
<dbReference type="EMBL" id="JABAIL010000001">
    <property type="protein sequence ID" value="NLR89801.1"/>
    <property type="molecule type" value="Genomic_DNA"/>
</dbReference>
<reference evidence="1 2" key="1">
    <citation type="submission" date="2020-04" db="EMBL/GenBank/DDBJ databases">
        <title>Flammeovirga sp. SR4, a novel species isolated from seawater.</title>
        <authorList>
            <person name="Wang X."/>
        </authorList>
    </citation>
    <scope>NUCLEOTIDE SEQUENCE [LARGE SCALE GENOMIC DNA]</scope>
    <source>
        <strain evidence="1 2">SR4</strain>
    </source>
</reference>
<dbReference type="Proteomes" id="UP000585050">
    <property type="component" value="Unassembled WGS sequence"/>
</dbReference>
<gene>
    <name evidence="1" type="ORF">HGP29_01225</name>
</gene>
<protein>
    <submittedName>
        <fullName evidence="1">Uncharacterized protein</fullName>
    </submittedName>
</protein>
<evidence type="ECO:0000313" key="1">
    <source>
        <dbReference type="EMBL" id="NLR89801.1"/>
    </source>
</evidence>